<dbReference type="AlphaFoldDB" id="A0A1I5PZB2"/>
<gene>
    <name evidence="3" type="ORF">SAMN04487928_101222</name>
</gene>
<dbReference type="InterPro" id="IPR025668">
    <property type="entry name" value="Tnp_DDE_dom"/>
</dbReference>
<evidence type="ECO:0000313" key="3">
    <source>
        <dbReference type="EMBL" id="SFP39345.1"/>
    </source>
</evidence>
<name>A0A1I5PZB2_9FIRM</name>
<accession>A0A1I5PZB2</accession>
<dbReference type="RefSeq" id="WP_083413349.1">
    <property type="nucleotide sequence ID" value="NZ_FOXO01000001.1"/>
</dbReference>
<dbReference type="OrthoDB" id="9770860at2"/>
<reference evidence="4" key="1">
    <citation type="submission" date="2016-10" db="EMBL/GenBank/DDBJ databases">
        <authorList>
            <person name="Varghese N."/>
            <person name="Submissions S."/>
        </authorList>
    </citation>
    <scope>NUCLEOTIDE SEQUENCE [LARGE SCALE GENOMIC DNA]</scope>
    <source>
        <strain evidence="4">P18</strain>
    </source>
</reference>
<dbReference type="Proteomes" id="UP000182624">
    <property type="component" value="Unassembled WGS sequence"/>
</dbReference>
<dbReference type="InterPro" id="IPR008490">
    <property type="entry name" value="Transposase_InsH_N"/>
</dbReference>
<protein>
    <submittedName>
        <fullName evidence="3">Transposase domain</fullName>
    </submittedName>
</protein>
<feature type="domain" description="Transposase DDE" evidence="2">
    <location>
        <begin position="160"/>
        <end position="248"/>
    </location>
</feature>
<keyword evidence="4" id="KW-1185">Reference proteome</keyword>
<dbReference type="EMBL" id="FOXO01000001">
    <property type="protein sequence ID" value="SFP39345.1"/>
    <property type="molecule type" value="Genomic_DNA"/>
</dbReference>
<evidence type="ECO:0000259" key="1">
    <source>
        <dbReference type="Pfam" id="PF05598"/>
    </source>
</evidence>
<organism evidence="3 4">
    <name type="scientific">Butyrivibrio proteoclasticus</name>
    <dbReference type="NCBI Taxonomy" id="43305"/>
    <lineage>
        <taxon>Bacteria</taxon>
        <taxon>Bacillati</taxon>
        <taxon>Bacillota</taxon>
        <taxon>Clostridia</taxon>
        <taxon>Lachnospirales</taxon>
        <taxon>Lachnospiraceae</taxon>
        <taxon>Butyrivibrio</taxon>
    </lineage>
</organism>
<sequence>MYKKNQNRQITLKDFNQPLGLKLNPENKWIKKAAMIPWYDIEEEYADLFPSGCGMPAKPLRMALGALLIQKKYDYSDRELVEQIQENPYYQYFIGLPGFQLEQPFAPSLLVEFGAKLDLSVENGLGRIEKIPFEAYNESEVLIPAIENYYKRNGHYPERVLADKIYRNRVNLAYCKEHGIRLAGPALGRPGKDTVIDKHTEYIDSVDRIEVERKFGLSKHSHGLGLIMTKREDTTRSSIVLSIISMNLDSLLRLSLFQKLILIFSRYNCCYFLCESIG</sequence>
<feature type="domain" description="Transposase InsH N-terminal" evidence="1">
    <location>
        <begin position="24"/>
        <end position="113"/>
    </location>
</feature>
<evidence type="ECO:0000259" key="2">
    <source>
        <dbReference type="Pfam" id="PF13586"/>
    </source>
</evidence>
<dbReference type="Pfam" id="PF13586">
    <property type="entry name" value="DDE_Tnp_1_2"/>
    <property type="match status" value="1"/>
</dbReference>
<evidence type="ECO:0000313" key="4">
    <source>
        <dbReference type="Proteomes" id="UP000182624"/>
    </source>
</evidence>
<proteinExistence type="predicted"/>
<dbReference type="Pfam" id="PF05598">
    <property type="entry name" value="DUF772"/>
    <property type="match status" value="1"/>
</dbReference>